<dbReference type="STRING" id="713588.SAMN05421789_103100"/>
<reference evidence="2" key="1">
    <citation type="submission" date="2017-01" db="EMBL/GenBank/DDBJ databases">
        <authorList>
            <person name="Varghese N."/>
            <person name="Submissions S."/>
        </authorList>
    </citation>
    <scope>NUCLEOTIDE SEQUENCE [LARGE SCALE GENOMIC DNA]</scope>
    <source>
        <strain evidence="2">DSM 23145</strain>
    </source>
</reference>
<dbReference type="AlphaFoldDB" id="A0A1N7KAB0"/>
<name>A0A1N7KAB0_9FLAO</name>
<accession>A0A1N7KAB0</accession>
<gene>
    <name evidence="1" type="ORF">SAMN05421789_103100</name>
</gene>
<dbReference type="OrthoDB" id="1113003at2"/>
<protein>
    <recommendedName>
        <fullName evidence="3">GNAT family N-acetyltransferase</fullName>
    </recommendedName>
</protein>
<proteinExistence type="predicted"/>
<evidence type="ECO:0000313" key="2">
    <source>
        <dbReference type="Proteomes" id="UP000185839"/>
    </source>
</evidence>
<dbReference type="RefSeq" id="WP_076385660.1">
    <property type="nucleotide sequence ID" value="NZ_FTOI01000003.1"/>
</dbReference>
<dbReference type="EMBL" id="FTOI01000003">
    <property type="protein sequence ID" value="SIS58535.1"/>
    <property type="molecule type" value="Genomic_DNA"/>
</dbReference>
<dbReference type="Proteomes" id="UP000185839">
    <property type="component" value="Unassembled WGS sequence"/>
</dbReference>
<keyword evidence="2" id="KW-1185">Reference proteome</keyword>
<sequence length="291" mass="34628">MIKKLNYKEIDFSLYSKCLDQSLQKNRYAKKEVLDLLSESWELLVYGNYEFVMPIPIKKKIGFRIVIMPLFCQQLGIFGPEHNEEIEILFLEFLQKNYRVYSYAFNFHNLVTQNLSKKKNYFIEETEYQLLRKNYFKGRKSTVKTAQYLTFKELKSTDFLDFIKSNFKGLDKKGDVNQFFRYMNFLESENKLRLFGSYKENELTNMAIIIDDENRFSLLGLINDDQYKSDNGASFLIDRILKENIHEKSFDFMGGSIRGIEVFFKSFGAILQEYPILVNSKKDLLKKIYKK</sequence>
<evidence type="ECO:0008006" key="3">
    <source>
        <dbReference type="Google" id="ProtNLM"/>
    </source>
</evidence>
<organism evidence="1 2">
    <name type="scientific">Kaistella chaponensis</name>
    <dbReference type="NCBI Taxonomy" id="713588"/>
    <lineage>
        <taxon>Bacteria</taxon>
        <taxon>Pseudomonadati</taxon>
        <taxon>Bacteroidota</taxon>
        <taxon>Flavobacteriia</taxon>
        <taxon>Flavobacteriales</taxon>
        <taxon>Weeksellaceae</taxon>
        <taxon>Chryseobacterium group</taxon>
        <taxon>Kaistella</taxon>
    </lineage>
</organism>
<evidence type="ECO:0000313" key="1">
    <source>
        <dbReference type="EMBL" id="SIS58535.1"/>
    </source>
</evidence>